<reference evidence="1" key="1">
    <citation type="journal article" date="2015" name="Nature">
        <title>Complex archaea that bridge the gap between prokaryotes and eukaryotes.</title>
        <authorList>
            <person name="Spang A."/>
            <person name="Saw J.H."/>
            <person name="Jorgensen S.L."/>
            <person name="Zaremba-Niedzwiedzka K."/>
            <person name="Martijn J."/>
            <person name="Lind A.E."/>
            <person name="van Eijk R."/>
            <person name="Schleper C."/>
            <person name="Guy L."/>
            <person name="Ettema T.J."/>
        </authorList>
    </citation>
    <scope>NUCLEOTIDE SEQUENCE</scope>
</reference>
<protein>
    <submittedName>
        <fullName evidence="1">Uncharacterized protein</fullName>
    </submittedName>
</protein>
<organism evidence="1">
    <name type="scientific">marine sediment metagenome</name>
    <dbReference type="NCBI Taxonomy" id="412755"/>
    <lineage>
        <taxon>unclassified sequences</taxon>
        <taxon>metagenomes</taxon>
        <taxon>ecological metagenomes</taxon>
    </lineage>
</organism>
<proteinExistence type="predicted"/>
<accession>A0A0F9MNK9</accession>
<sequence>MTKETENQRAITSLNLAMKTMDEDRRFAAELEKITREDFISLAKTGNMHKLRALMKTVGHPVANEMFTYYSNLLDEELGCEPRHQSANWIRRLVNWTWSAFKIALTYHSVDAYQTKKIMLLKGMGQEYILDKSQLSYRDYNDSKDEDIELD</sequence>
<evidence type="ECO:0000313" key="1">
    <source>
        <dbReference type="EMBL" id="KKN08935.1"/>
    </source>
</evidence>
<name>A0A0F9MNK9_9ZZZZ</name>
<dbReference type="EMBL" id="LAZR01004401">
    <property type="protein sequence ID" value="KKN08935.1"/>
    <property type="molecule type" value="Genomic_DNA"/>
</dbReference>
<dbReference type="AlphaFoldDB" id="A0A0F9MNK9"/>
<comment type="caution">
    <text evidence="1">The sequence shown here is derived from an EMBL/GenBank/DDBJ whole genome shotgun (WGS) entry which is preliminary data.</text>
</comment>
<gene>
    <name evidence="1" type="ORF">LCGC14_1051610</name>
</gene>